<dbReference type="Pfam" id="PF00072">
    <property type="entry name" value="Response_reg"/>
    <property type="match status" value="1"/>
</dbReference>
<evidence type="ECO:0000256" key="1">
    <source>
        <dbReference type="PROSITE-ProRule" id="PRU00169"/>
    </source>
</evidence>
<evidence type="ECO:0000313" key="4">
    <source>
        <dbReference type="Proteomes" id="UP000605990"/>
    </source>
</evidence>
<dbReference type="PANTHER" id="PTHR45566">
    <property type="entry name" value="HTH-TYPE TRANSCRIPTIONAL REGULATOR YHJB-RELATED"/>
    <property type="match status" value="1"/>
</dbReference>
<evidence type="ECO:0000313" key="3">
    <source>
        <dbReference type="EMBL" id="MBC5833676.1"/>
    </source>
</evidence>
<dbReference type="CDD" id="cd00156">
    <property type="entry name" value="REC"/>
    <property type="match status" value="1"/>
</dbReference>
<dbReference type="InterPro" id="IPR011006">
    <property type="entry name" value="CheY-like_superfamily"/>
</dbReference>
<dbReference type="Proteomes" id="UP000605990">
    <property type="component" value="Unassembled WGS sequence"/>
</dbReference>
<comment type="caution">
    <text evidence="3">The sequence shown here is derived from an EMBL/GenBank/DDBJ whole genome shotgun (WGS) entry which is preliminary data.</text>
</comment>
<dbReference type="SUPFAM" id="SSF52172">
    <property type="entry name" value="CheY-like"/>
    <property type="match status" value="1"/>
</dbReference>
<dbReference type="PROSITE" id="PS50110">
    <property type="entry name" value="RESPONSE_REGULATORY"/>
    <property type="match status" value="1"/>
</dbReference>
<accession>A0ABR7IV55</accession>
<gene>
    <name evidence="3" type="ORF">H8R27_02135</name>
</gene>
<dbReference type="EMBL" id="JACRUN010000001">
    <property type="protein sequence ID" value="MBC5833676.1"/>
    <property type="molecule type" value="Genomic_DNA"/>
</dbReference>
<name>A0ABR7IV55_9FLAO</name>
<dbReference type="RefSeq" id="WP_166124915.1">
    <property type="nucleotide sequence ID" value="NZ_JAANOQ010000001.1"/>
</dbReference>
<keyword evidence="1" id="KW-0597">Phosphoprotein</keyword>
<organism evidence="3 4">
    <name type="scientific">Flavobacterium bernardetii</name>
    <dbReference type="NCBI Taxonomy" id="2813823"/>
    <lineage>
        <taxon>Bacteria</taxon>
        <taxon>Pseudomonadati</taxon>
        <taxon>Bacteroidota</taxon>
        <taxon>Flavobacteriia</taxon>
        <taxon>Flavobacteriales</taxon>
        <taxon>Flavobacteriaceae</taxon>
        <taxon>Flavobacterium</taxon>
    </lineage>
</organism>
<reference evidence="3 4" key="1">
    <citation type="submission" date="2020-08" db="EMBL/GenBank/DDBJ databases">
        <title>Description of novel Flavobacterium F-408 isolate.</title>
        <authorList>
            <person name="Saticioglu I.B."/>
            <person name="Duman M."/>
            <person name="Altun S."/>
        </authorList>
    </citation>
    <scope>NUCLEOTIDE SEQUENCE [LARGE SCALE GENOMIC DNA]</scope>
    <source>
        <strain evidence="3 4">F-408</strain>
    </source>
</reference>
<evidence type="ECO:0000259" key="2">
    <source>
        <dbReference type="PROSITE" id="PS50110"/>
    </source>
</evidence>
<dbReference type="SMART" id="SM00448">
    <property type="entry name" value="REC"/>
    <property type="match status" value="1"/>
</dbReference>
<protein>
    <submittedName>
        <fullName evidence="3">Response regulator transcription factor</fullName>
    </submittedName>
</protein>
<dbReference type="Gene3D" id="3.40.50.2300">
    <property type="match status" value="1"/>
</dbReference>
<sequence>MNKFKNLTILVVDDHPFTSDAYINLISKKKTDHNYNFLKATNCEKAFKILEIMVNKEKNIDIALLDINLPPYEKEKILSGTDLAILIREKFPKCKIVMLTMHSEHLILNKVYKTVNPEGFISKNDIDFSTFPDIFFRIKDGEKYFSPTINKSFQSLLSNTIKWDEIDTQIIILLEKGIQTKEIPNYIDVSLSSIEKRKANIKRQLADQKITDEELINICKTLKLI</sequence>
<keyword evidence="4" id="KW-1185">Reference proteome</keyword>
<proteinExistence type="predicted"/>
<dbReference type="PANTHER" id="PTHR45566:SF1">
    <property type="entry name" value="HTH-TYPE TRANSCRIPTIONAL REGULATOR YHJB-RELATED"/>
    <property type="match status" value="1"/>
</dbReference>
<dbReference type="InterPro" id="IPR001789">
    <property type="entry name" value="Sig_transdc_resp-reg_receiver"/>
</dbReference>
<feature type="domain" description="Response regulatory" evidence="2">
    <location>
        <begin position="8"/>
        <end position="138"/>
    </location>
</feature>
<dbReference type="InterPro" id="IPR051015">
    <property type="entry name" value="EvgA-like"/>
</dbReference>
<feature type="modified residue" description="4-aspartylphosphate" evidence="1">
    <location>
        <position position="66"/>
    </location>
</feature>